<sequence length="473" mass="54532">MKNEELKKYIQNQLLHSKDRLEGYIRDVNGKVFHKRSAYFVLENHINSFINGKNEPRIIVMPGLRGTGKTTLLAQLYFHAQAEKLYLSVDEIVKRFDVTLWDAIECYEELVGSAVEEFKKPFFLFLDEVHYDKKWSAFLKTLYDKSKNVFVLCTGSASLLLKDQINADLSRRVKLVDIFPINFHEYEMIKDNILLPENLSENIANALLSSDNAEKLFKELKKEEGRVKKYWLQIDRFEIKKYMKFGTLPFTIQSENEALSNEYIGQMIDKIISFDLPLLGRFEVETISKVERILYLISDSISVSLTHLSCAVEMRKETLSSVLMALCKAGVLIRVAPHGSHYSQVRKPSKYLFATPAFRSFFLNSLDSSKLLDDYQGSLFEDLAVLCFQRFIPKYGDFSLSYDSSDGGADFILGFPRKKIAIEVAAGNKGIKQALFTMDKKKCDYGVIFCSEELYFDKEQNIVKVPWQYVLLV</sequence>
<gene>
    <name evidence="2" type="ORF">A2310_07235</name>
</gene>
<proteinExistence type="predicted"/>
<feature type="domain" description="AAA" evidence="1">
    <location>
        <begin position="57"/>
        <end position="186"/>
    </location>
</feature>
<dbReference type="STRING" id="1802579.A2310_07235"/>
<evidence type="ECO:0000313" key="3">
    <source>
        <dbReference type="Proteomes" id="UP000178417"/>
    </source>
</evidence>
<comment type="caution">
    <text evidence="2">The sequence shown here is derived from an EMBL/GenBank/DDBJ whole genome shotgun (WGS) entry which is preliminary data.</text>
</comment>
<dbReference type="InterPro" id="IPR027417">
    <property type="entry name" value="P-loop_NTPase"/>
</dbReference>
<evidence type="ECO:0000259" key="1">
    <source>
        <dbReference type="Pfam" id="PF13173"/>
    </source>
</evidence>
<dbReference type="Gene3D" id="3.40.50.300">
    <property type="entry name" value="P-loop containing nucleotide triphosphate hydrolases"/>
    <property type="match status" value="1"/>
</dbReference>
<organism evidence="2 3">
    <name type="scientific">candidate division WOR-1 bacterium RIFOXYB2_FULL_37_13</name>
    <dbReference type="NCBI Taxonomy" id="1802579"/>
    <lineage>
        <taxon>Bacteria</taxon>
        <taxon>Bacillati</taxon>
        <taxon>Saganbacteria</taxon>
    </lineage>
</organism>
<dbReference type="Proteomes" id="UP000178417">
    <property type="component" value="Unassembled WGS sequence"/>
</dbReference>
<evidence type="ECO:0000313" key="2">
    <source>
        <dbReference type="EMBL" id="OGC22544.1"/>
    </source>
</evidence>
<dbReference type="InterPro" id="IPR041682">
    <property type="entry name" value="AAA_14"/>
</dbReference>
<name>A0A1F4SQ28_UNCSA</name>
<dbReference type="PANTHER" id="PTHR42990">
    <property type="entry name" value="ATPASE"/>
    <property type="match status" value="1"/>
</dbReference>
<reference evidence="2 3" key="1">
    <citation type="journal article" date="2016" name="Nat. Commun.">
        <title>Thousands of microbial genomes shed light on interconnected biogeochemical processes in an aquifer system.</title>
        <authorList>
            <person name="Anantharaman K."/>
            <person name="Brown C.T."/>
            <person name="Hug L.A."/>
            <person name="Sharon I."/>
            <person name="Castelle C.J."/>
            <person name="Probst A.J."/>
            <person name="Thomas B.C."/>
            <person name="Singh A."/>
            <person name="Wilkins M.J."/>
            <person name="Karaoz U."/>
            <person name="Brodie E.L."/>
            <person name="Williams K.H."/>
            <person name="Hubbard S.S."/>
            <person name="Banfield J.F."/>
        </authorList>
    </citation>
    <scope>NUCLEOTIDE SEQUENCE [LARGE SCALE GENOMIC DNA]</scope>
</reference>
<dbReference type="AlphaFoldDB" id="A0A1F4SQ28"/>
<dbReference type="SUPFAM" id="SSF52540">
    <property type="entry name" value="P-loop containing nucleoside triphosphate hydrolases"/>
    <property type="match status" value="1"/>
</dbReference>
<dbReference type="EMBL" id="MEUB01000027">
    <property type="protein sequence ID" value="OGC22544.1"/>
    <property type="molecule type" value="Genomic_DNA"/>
</dbReference>
<accession>A0A1F4SQ28</accession>
<protein>
    <recommendedName>
        <fullName evidence="1">AAA domain-containing protein</fullName>
    </recommendedName>
</protein>
<dbReference type="PANTHER" id="PTHR42990:SF1">
    <property type="entry name" value="AAA+ ATPASE DOMAIN-CONTAINING PROTEIN"/>
    <property type="match status" value="1"/>
</dbReference>
<dbReference type="Pfam" id="PF13173">
    <property type="entry name" value="AAA_14"/>
    <property type="match status" value="1"/>
</dbReference>